<gene>
    <name evidence="8" type="primary">gb29067</name>
    <name evidence="8" type="ORF">PR202_gb29067</name>
</gene>
<dbReference type="InterPro" id="IPR011011">
    <property type="entry name" value="Znf_FYVE_PHD"/>
</dbReference>
<evidence type="ECO:0000256" key="6">
    <source>
        <dbReference type="SAM" id="MobiDB-lite"/>
    </source>
</evidence>
<dbReference type="InterPro" id="IPR001965">
    <property type="entry name" value="Znf_PHD"/>
</dbReference>
<dbReference type="EMBL" id="BQKI01000098">
    <property type="protein sequence ID" value="GJN39914.1"/>
    <property type="molecule type" value="Genomic_DNA"/>
</dbReference>
<dbReference type="Gene3D" id="3.30.40.10">
    <property type="entry name" value="Zinc/RING finger domain, C3HC4 (zinc finger)"/>
    <property type="match status" value="1"/>
</dbReference>
<evidence type="ECO:0000256" key="3">
    <source>
        <dbReference type="ARBA" id="ARBA00022771"/>
    </source>
</evidence>
<dbReference type="InterPro" id="IPR032308">
    <property type="entry name" value="TDBD"/>
</dbReference>
<dbReference type="InterPro" id="IPR019787">
    <property type="entry name" value="Znf_PHD-finger"/>
</dbReference>
<dbReference type="GO" id="GO:0005634">
    <property type="term" value="C:nucleus"/>
    <property type="evidence" value="ECO:0007669"/>
    <property type="project" value="UniProtKB-SubCell"/>
</dbReference>
<keyword evidence="9" id="KW-1185">Reference proteome</keyword>
<feature type="region of interest" description="Disordered" evidence="6">
    <location>
        <begin position="63"/>
        <end position="91"/>
    </location>
</feature>
<dbReference type="SMART" id="SM00249">
    <property type="entry name" value="PHD"/>
    <property type="match status" value="1"/>
</dbReference>
<keyword evidence="4" id="KW-0862">Zinc</keyword>
<evidence type="ECO:0000256" key="4">
    <source>
        <dbReference type="ARBA" id="ARBA00022833"/>
    </source>
</evidence>
<dbReference type="Pfam" id="PF16135">
    <property type="entry name" value="TDBD"/>
    <property type="match status" value="1"/>
</dbReference>
<dbReference type="SUPFAM" id="SSF57903">
    <property type="entry name" value="FYVE/PHD zinc finger"/>
    <property type="match status" value="1"/>
</dbReference>
<reference evidence="8" key="2">
    <citation type="submission" date="2021-12" db="EMBL/GenBank/DDBJ databases">
        <title>Resequencing data analysis of finger millet.</title>
        <authorList>
            <person name="Hatakeyama M."/>
            <person name="Aluri S."/>
            <person name="Balachadran M.T."/>
            <person name="Sivarajan S.R."/>
            <person name="Poveda L."/>
            <person name="Shimizu-Inatsugi R."/>
            <person name="Schlapbach R."/>
            <person name="Sreeman S.M."/>
            <person name="Shimizu K.K."/>
        </authorList>
    </citation>
    <scope>NUCLEOTIDE SEQUENCE</scope>
</reference>
<evidence type="ECO:0000256" key="1">
    <source>
        <dbReference type="ARBA" id="ARBA00004123"/>
    </source>
</evidence>
<name>A0AAV5FW26_ELECO</name>
<dbReference type="PANTHER" id="PTHR46508">
    <property type="entry name" value="PHD FINGER FAMILY PROTEIN"/>
    <property type="match status" value="1"/>
</dbReference>
<protein>
    <recommendedName>
        <fullName evidence="7">Zinc finger PHD-type domain-containing protein</fullName>
    </recommendedName>
</protein>
<feature type="domain" description="Zinc finger PHD-type" evidence="7">
    <location>
        <begin position="160"/>
        <end position="236"/>
    </location>
</feature>
<evidence type="ECO:0000259" key="7">
    <source>
        <dbReference type="SMART" id="SM00249"/>
    </source>
</evidence>
<keyword evidence="3" id="KW-0863">Zinc-finger</keyword>
<feature type="compositionally biased region" description="Basic residues" evidence="6">
    <location>
        <begin position="66"/>
        <end position="75"/>
    </location>
</feature>
<evidence type="ECO:0000256" key="5">
    <source>
        <dbReference type="ARBA" id="ARBA00023242"/>
    </source>
</evidence>
<dbReference type="Pfam" id="PF00628">
    <property type="entry name" value="PHD"/>
    <property type="match status" value="1"/>
</dbReference>
<dbReference type="GO" id="GO:0008270">
    <property type="term" value="F:zinc ion binding"/>
    <property type="evidence" value="ECO:0007669"/>
    <property type="project" value="UniProtKB-KW"/>
</dbReference>
<dbReference type="Proteomes" id="UP001054889">
    <property type="component" value="Unassembled WGS sequence"/>
</dbReference>
<sequence length="291" mass="32159">MCKKHVKAENVSAELSGEKRDLSLSLAHYKMNDTRAEGLAESKGCSEIKYSVTESCAKKIVTTKRQQSRTPKKSSVRGSSKDLVTVPNGSNTVAESCQTDFKAHADSSLPKSSSNLFLQSGKSLTLCQLEAWTAEYMYRQSNNEWTRKVEVEAIDEHDDTCGICGDGGELLCCDNCPSTYHQACLSAKELPDDGWPFDISLLIQCSLADHDTCIEMTANNFEDTDFGEWFCGRNCKEIYLGLHGCVGMGNSLGDGLSWTILRSKYARLDYQGFYTVILEKGEEILCAASIR</sequence>
<organism evidence="8 9">
    <name type="scientific">Eleusine coracana subsp. coracana</name>
    <dbReference type="NCBI Taxonomy" id="191504"/>
    <lineage>
        <taxon>Eukaryota</taxon>
        <taxon>Viridiplantae</taxon>
        <taxon>Streptophyta</taxon>
        <taxon>Embryophyta</taxon>
        <taxon>Tracheophyta</taxon>
        <taxon>Spermatophyta</taxon>
        <taxon>Magnoliopsida</taxon>
        <taxon>Liliopsida</taxon>
        <taxon>Poales</taxon>
        <taxon>Poaceae</taxon>
        <taxon>PACMAD clade</taxon>
        <taxon>Chloridoideae</taxon>
        <taxon>Cynodonteae</taxon>
        <taxon>Eleusininae</taxon>
        <taxon>Eleusine</taxon>
    </lineage>
</organism>
<evidence type="ECO:0000313" key="8">
    <source>
        <dbReference type="EMBL" id="GJN39914.1"/>
    </source>
</evidence>
<keyword evidence="2" id="KW-0479">Metal-binding</keyword>
<dbReference type="InterPro" id="IPR013083">
    <property type="entry name" value="Znf_RING/FYVE/PHD"/>
</dbReference>
<evidence type="ECO:0000256" key="2">
    <source>
        <dbReference type="ARBA" id="ARBA00022723"/>
    </source>
</evidence>
<proteinExistence type="predicted"/>
<comment type="caution">
    <text evidence="8">The sequence shown here is derived from an EMBL/GenBank/DDBJ whole genome shotgun (WGS) entry which is preliminary data.</text>
</comment>
<dbReference type="AlphaFoldDB" id="A0AAV5FW26"/>
<accession>A0AAV5FW26</accession>
<dbReference type="PANTHER" id="PTHR46508:SF2">
    <property type="entry name" value="INCREASED DNA METHYLATION 1"/>
    <property type="match status" value="1"/>
</dbReference>
<reference evidence="8" key="1">
    <citation type="journal article" date="2018" name="DNA Res.">
        <title>Multiple hybrid de novo genome assembly of finger millet, an orphan allotetraploid crop.</title>
        <authorList>
            <person name="Hatakeyama M."/>
            <person name="Aluri S."/>
            <person name="Balachadran M.T."/>
            <person name="Sivarajan S.R."/>
            <person name="Patrignani A."/>
            <person name="Gruter S."/>
            <person name="Poveda L."/>
            <person name="Shimizu-Inatsugi R."/>
            <person name="Baeten J."/>
            <person name="Francoijs K.J."/>
            <person name="Nataraja K.N."/>
            <person name="Reddy Y.A.N."/>
            <person name="Phadnis S."/>
            <person name="Ravikumar R.L."/>
            <person name="Schlapbach R."/>
            <person name="Sreeman S.M."/>
            <person name="Shimizu K.K."/>
        </authorList>
    </citation>
    <scope>NUCLEOTIDE SEQUENCE</scope>
</reference>
<evidence type="ECO:0000313" key="9">
    <source>
        <dbReference type="Proteomes" id="UP001054889"/>
    </source>
</evidence>
<comment type="subcellular location">
    <subcellularLocation>
        <location evidence="1">Nucleus</location>
    </subcellularLocation>
</comment>
<keyword evidence="5" id="KW-0539">Nucleus</keyword>